<dbReference type="InterPro" id="IPR017930">
    <property type="entry name" value="Myb_dom"/>
</dbReference>
<proteinExistence type="predicted"/>
<evidence type="ECO:0000259" key="3">
    <source>
        <dbReference type="PROSITE" id="PS51294"/>
    </source>
</evidence>
<dbReference type="SUPFAM" id="SSF46689">
    <property type="entry name" value="Homeodomain-like"/>
    <property type="match status" value="2"/>
</dbReference>
<dbReference type="InterPro" id="IPR009057">
    <property type="entry name" value="Homeodomain-like_sf"/>
</dbReference>
<sequence>MLAPMENINLDSNHPLLSPYRLDDEVWMVPCKLDTMKQKYYPLVYPRVSKGHLRHPWIKKEDDIILSHLPTETTKKWTIIAREINQKIHNDTPIRNGKQCRERWCNHLNPDLKKGSWSNEEDEIIIIKQKEIGNKWSIIAKFLPGRTENSVKNRWKSIGRKRKCESSGFLTHATGAGIDTSSTDSHEDTEESQNYSIRNRDQDILFIELGLDEIDPIEDFCL</sequence>
<dbReference type="InterPro" id="IPR001005">
    <property type="entry name" value="SANT/Myb"/>
</dbReference>
<evidence type="ECO:0008006" key="6">
    <source>
        <dbReference type="Google" id="ProtNLM"/>
    </source>
</evidence>
<comment type="caution">
    <text evidence="4">The sequence shown here is derived from an EMBL/GenBank/DDBJ whole genome shotgun (WGS) entry which is preliminary data.</text>
</comment>
<dbReference type="Pfam" id="PF00249">
    <property type="entry name" value="Myb_DNA-binding"/>
    <property type="match status" value="1"/>
</dbReference>
<name>A0AAU9JNI1_9CILI</name>
<evidence type="ECO:0000259" key="2">
    <source>
        <dbReference type="PROSITE" id="PS50090"/>
    </source>
</evidence>
<evidence type="ECO:0000313" key="5">
    <source>
        <dbReference type="Proteomes" id="UP001162131"/>
    </source>
</evidence>
<dbReference type="PANTHER" id="PTHR45614">
    <property type="entry name" value="MYB PROTEIN-RELATED"/>
    <property type="match status" value="1"/>
</dbReference>
<feature type="domain" description="Myb-like" evidence="2">
    <location>
        <begin position="49"/>
        <end position="108"/>
    </location>
</feature>
<feature type="region of interest" description="Disordered" evidence="1">
    <location>
        <begin position="172"/>
        <end position="194"/>
    </location>
</feature>
<dbReference type="Gene3D" id="1.10.10.60">
    <property type="entry name" value="Homeodomain-like"/>
    <property type="match status" value="2"/>
</dbReference>
<dbReference type="AlphaFoldDB" id="A0AAU9JNI1"/>
<dbReference type="PROSITE" id="PS50090">
    <property type="entry name" value="MYB_LIKE"/>
    <property type="match status" value="2"/>
</dbReference>
<protein>
    <recommendedName>
        <fullName evidence="6">Myb-like DNA-binding domain containing protein</fullName>
    </recommendedName>
</protein>
<keyword evidence="5" id="KW-1185">Reference proteome</keyword>
<dbReference type="GO" id="GO:0005634">
    <property type="term" value="C:nucleus"/>
    <property type="evidence" value="ECO:0007669"/>
    <property type="project" value="TreeGrafter"/>
</dbReference>
<dbReference type="GO" id="GO:0000978">
    <property type="term" value="F:RNA polymerase II cis-regulatory region sequence-specific DNA binding"/>
    <property type="evidence" value="ECO:0007669"/>
    <property type="project" value="TreeGrafter"/>
</dbReference>
<organism evidence="4 5">
    <name type="scientific">Blepharisma stoltei</name>
    <dbReference type="NCBI Taxonomy" id="1481888"/>
    <lineage>
        <taxon>Eukaryota</taxon>
        <taxon>Sar</taxon>
        <taxon>Alveolata</taxon>
        <taxon>Ciliophora</taxon>
        <taxon>Postciliodesmatophora</taxon>
        <taxon>Heterotrichea</taxon>
        <taxon>Heterotrichida</taxon>
        <taxon>Blepharismidae</taxon>
        <taxon>Blepharisma</taxon>
    </lineage>
</organism>
<reference evidence="4" key="1">
    <citation type="submission" date="2021-09" db="EMBL/GenBank/DDBJ databases">
        <authorList>
            <consortium name="AG Swart"/>
            <person name="Singh M."/>
            <person name="Singh A."/>
            <person name="Seah K."/>
            <person name="Emmerich C."/>
        </authorList>
    </citation>
    <scope>NUCLEOTIDE SEQUENCE</scope>
    <source>
        <strain evidence="4">ATCC30299</strain>
    </source>
</reference>
<evidence type="ECO:0000256" key="1">
    <source>
        <dbReference type="SAM" id="MobiDB-lite"/>
    </source>
</evidence>
<feature type="domain" description="HTH myb-type" evidence="3">
    <location>
        <begin position="109"/>
        <end position="163"/>
    </location>
</feature>
<dbReference type="SMART" id="SM00717">
    <property type="entry name" value="SANT"/>
    <property type="match status" value="2"/>
</dbReference>
<dbReference type="PANTHER" id="PTHR45614:SF274">
    <property type="entry name" value="MYB-LIKE DNA-BINDING PROTEIN"/>
    <property type="match status" value="1"/>
</dbReference>
<evidence type="ECO:0000313" key="4">
    <source>
        <dbReference type="EMBL" id="CAG9327279.1"/>
    </source>
</evidence>
<dbReference type="InterPro" id="IPR050560">
    <property type="entry name" value="MYB_TF"/>
</dbReference>
<dbReference type="PROSITE" id="PS51294">
    <property type="entry name" value="HTH_MYB"/>
    <property type="match status" value="1"/>
</dbReference>
<dbReference type="EMBL" id="CAJZBQ010000043">
    <property type="protein sequence ID" value="CAG9327279.1"/>
    <property type="molecule type" value="Genomic_DNA"/>
</dbReference>
<dbReference type="Proteomes" id="UP001162131">
    <property type="component" value="Unassembled WGS sequence"/>
</dbReference>
<accession>A0AAU9JNI1</accession>
<dbReference type="CDD" id="cd00167">
    <property type="entry name" value="SANT"/>
    <property type="match status" value="2"/>
</dbReference>
<gene>
    <name evidence="4" type="ORF">BSTOLATCC_MIC43319</name>
</gene>
<feature type="domain" description="Myb-like" evidence="2">
    <location>
        <begin position="109"/>
        <end position="159"/>
    </location>
</feature>
<dbReference type="GO" id="GO:0000981">
    <property type="term" value="F:DNA-binding transcription factor activity, RNA polymerase II-specific"/>
    <property type="evidence" value="ECO:0007669"/>
    <property type="project" value="TreeGrafter"/>
</dbReference>